<name>A0A6N7SAN3_9FIRM</name>
<dbReference type="InterPro" id="IPR000182">
    <property type="entry name" value="GNAT_dom"/>
</dbReference>
<sequence length="192" mass="21792">MNLKKMIGEKVILSPLDSREYERIAGWINDLEVTLGTTLAASNITLDKEAEILRSMEQGGRDFLIIARDSKQPIGTCGITAWDQINQWASVGIMIGEKSYHNQGCGTEALSLLCDYCLNLLNCHSVRLEVYSYNWPAIACYKKVGFEECGRFHRAKKIGGQWHDCILMELLDQQFTSCWVKPAVERRMQVKV</sequence>
<keyword evidence="2" id="KW-0808">Transferase</keyword>
<evidence type="ECO:0000313" key="4">
    <source>
        <dbReference type="Proteomes" id="UP000433575"/>
    </source>
</evidence>
<dbReference type="PROSITE" id="PS51186">
    <property type="entry name" value="GNAT"/>
    <property type="match status" value="1"/>
</dbReference>
<organism evidence="2 4">
    <name type="scientific">Holdemania massiliensis</name>
    <dbReference type="NCBI Taxonomy" id="1468449"/>
    <lineage>
        <taxon>Bacteria</taxon>
        <taxon>Bacillati</taxon>
        <taxon>Bacillota</taxon>
        <taxon>Erysipelotrichia</taxon>
        <taxon>Erysipelotrichales</taxon>
        <taxon>Erysipelotrichaceae</taxon>
        <taxon>Holdemania</taxon>
    </lineage>
</organism>
<protein>
    <submittedName>
        <fullName evidence="2">GNAT family N-acetyltransferase</fullName>
    </submittedName>
</protein>
<dbReference type="EMBL" id="WKPJ01000033">
    <property type="protein sequence ID" value="MSA90712.1"/>
    <property type="molecule type" value="Genomic_DNA"/>
</dbReference>
<gene>
    <name evidence="3" type="ORF">GKD88_15050</name>
    <name evidence="2" type="ORF">GKE08_15380</name>
</gene>
<proteinExistence type="predicted"/>
<evidence type="ECO:0000313" key="2">
    <source>
        <dbReference type="EMBL" id="MSA90712.1"/>
    </source>
</evidence>
<dbReference type="Gene3D" id="3.40.630.30">
    <property type="match status" value="1"/>
</dbReference>
<dbReference type="EMBL" id="WKPI01000035">
    <property type="protein sequence ID" value="MSC34442.1"/>
    <property type="molecule type" value="Genomic_DNA"/>
</dbReference>
<dbReference type="InterPro" id="IPR016181">
    <property type="entry name" value="Acyl_CoA_acyltransferase"/>
</dbReference>
<evidence type="ECO:0000313" key="3">
    <source>
        <dbReference type="EMBL" id="MSC34442.1"/>
    </source>
</evidence>
<dbReference type="AlphaFoldDB" id="A0A6N7SAN3"/>
<accession>A0A6N7SAN3</accession>
<dbReference type="CDD" id="cd04301">
    <property type="entry name" value="NAT_SF"/>
    <property type="match status" value="1"/>
</dbReference>
<evidence type="ECO:0000259" key="1">
    <source>
        <dbReference type="PROSITE" id="PS51186"/>
    </source>
</evidence>
<reference evidence="4 5" key="1">
    <citation type="journal article" date="2019" name="Nat. Med.">
        <title>A library of human gut bacterial isolates paired with longitudinal multiomics data enables mechanistic microbiome research.</title>
        <authorList>
            <person name="Poyet M."/>
            <person name="Groussin M."/>
            <person name="Gibbons S.M."/>
            <person name="Avila-Pacheco J."/>
            <person name="Jiang X."/>
            <person name="Kearney S.M."/>
            <person name="Perrotta A.R."/>
            <person name="Berdy B."/>
            <person name="Zhao S."/>
            <person name="Lieberman T.D."/>
            <person name="Swanson P.K."/>
            <person name="Smith M."/>
            <person name="Roesemann S."/>
            <person name="Alexander J.E."/>
            <person name="Rich S.A."/>
            <person name="Livny J."/>
            <person name="Vlamakis H."/>
            <person name="Clish C."/>
            <person name="Bullock K."/>
            <person name="Deik A."/>
            <person name="Scott J."/>
            <person name="Pierce K.A."/>
            <person name="Xavier R.J."/>
            <person name="Alm E.J."/>
        </authorList>
    </citation>
    <scope>NUCLEOTIDE SEQUENCE [LARGE SCALE GENOMIC DNA]</scope>
    <source>
        <strain evidence="2 4">BIOML-A4</strain>
        <strain evidence="3 5">BIOML-A5</strain>
    </source>
</reference>
<comment type="caution">
    <text evidence="2">The sequence shown here is derived from an EMBL/GenBank/DDBJ whole genome shotgun (WGS) entry which is preliminary data.</text>
</comment>
<evidence type="ECO:0000313" key="5">
    <source>
        <dbReference type="Proteomes" id="UP000480929"/>
    </source>
</evidence>
<dbReference type="Proteomes" id="UP000433575">
    <property type="component" value="Unassembled WGS sequence"/>
</dbReference>
<dbReference type="Pfam" id="PF13302">
    <property type="entry name" value="Acetyltransf_3"/>
    <property type="match status" value="1"/>
</dbReference>
<keyword evidence="5" id="KW-1185">Reference proteome</keyword>
<dbReference type="PANTHER" id="PTHR43415:SF3">
    <property type="entry name" value="GNAT-FAMILY ACETYLTRANSFERASE"/>
    <property type="match status" value="1"/>
</dbReference>
<dbReference type="Proteomes" id="UP000480929">
    <property type="component" value="Unassembled WGS sequence"/>
</dbReference>
<dbReference type="GO" id="GO:0016747">
    <property type="term" value="F:acyltransferase activity, transferring groups other than amino-acyl groups"/>
    <property type="evidence" value="ECO:0007669"/>
    <property type="project" value="InterPro"/>
</dbReference>
<dbReference type="PANTHER" id="PTHR43415">
    <property type="entry name" value="SPERMIDINE N(1)-ACETYLTRANSFERASE"/>
    <property type="match status" value="1"/>
</dbReference>
<dbReference type="SUPFAM" id="SSF55729">
    <property type="entry name" value="Acyl-CoA N-acyltransferases (Nat)"/>
    <property type="match status" value="1"/>
</dbReference>
<dbReference type="OrthoDB" id="9795206at2"/>
<feature type="domain" description="N-acetyltransferase" evidence="1">
    <location>
        <begin position="11"/>
        <end position="173"/>
    </location>
</feature>
<dbReference type="RefSeq" id="WP_154240069.1">
    <property type="nucleotide sequence ID" value="NZ_CALJPI010000084.1"/>
</dbReference>